<reference evidence="2 3" key="1">
    <citation type="submission" date="2008-10" db="EMBL/GenBank/DDBJ databases">
        <authorList>
            <person name="Fulton L."/>
            <person name="Clifton S."/>
            <person name="Fulton B."/>
            <person name="Xu J."/>
            <person name="Minx P."/>
            <person name="Pepin K.H."/>
            <person name="Johnson M."/>
            <person name="Bhonagiri V."/>
            <person name="Nash W.E."/>
            <person name="Mardis E.R."/>
            <person name="Wilson R.K."/>
        </authorList>
    </citation>
    <scope>NUCLEOTIDE SEQUENCE [LARGE SCALE GENOMIC DNA]</scope>
    <source>
        <strain evidence="2 3">DSM 3989</strain>
    </source>
</reference>
<comment type="caution">
    <text evidence="2">The sequence shown here is derived from an EMBL/GenBank/DDBJ whole genome shotgun (WGS) entry which is preliminary data.</text>
</comment>
<organism evidence="2 3">
    <name type="scientific">Holdemanella biformis DSM 3989</name>
    <dbReference type="NCBI Taxonomy" id="518637"/>
    <lineage>
        <taxon>Bacteria</taxon>
        <taxon>Bacillati</taxon>
        <taxon>Bacillota</taxon>
        <taxon>Erysipelotrichia</taxon>
        <taxon>Erysipelotrichales</taxon>
        <taxon>Erysipelotrichaceae</taxon>
        <taxon>Holdemanella</taxon>
    </lineage>
</organism>
<reference evidence="2 3" key="2">
    <citation type="submission" date="2008-11" db="EMBL/GenBank/DDBJ databases">
        <title>Draft genome sequence of Eubacterium biforme (DSM 3989).</title>
        <authorList>
            <person name="Sudarsanam P."/>
            <person name="Ley R."/>
            <person name="Guruge J."/>
            <person name="Turnbaugh P.J."/>
            <person name="Mahowald M."/>
            <person name="Liep D."/>
            <person name="Gordon J."/>
        </authorList>
    </citation>
    <scope>NUCLEOTIDE SEQUENCE [LARGE SCALE GENOMIC DNA]</scope>
    <source>
        <strain evidence="2 3">DSM 3989</strain>
    </source>
</reference>
<gene>
    <name evidence="2" type="ORF">EUBIFOR_00518</name>
</gene>
<dbReference type="InterPro" id="IPR012547">
    <property type="entry name" value="PDDEXK_9"/>
</dbReference>
<dbReference type="PANTHER" id="PTHR34825">
    <property type="entry name" value="CONSERVED PROTEIN, WITH A WEAK D-GALACTARATE DEHYDRATASE/ALTRONATE HYDROLASE DOMAIN"/>
    <property type="match status" value="1"/>
</dbReference>
<dbReference type="eggNOG" id="COG4637">
    <property type="taxonomic scope" value="Bacteria"/>
</dbReference>
<evidence type="ECO:0000313" key="2">
    <source>
        <dbReference type="EMBL" id="EEC90851.1"/>
    </source>
</evidence>
<dbReference type="PANTHER" id="PTHR34825:SF1">
    <property type="entry name" value="AAA-ATPASE-LIKE DOMAIN-CONTAINING PROTEIN"/>
    <property type="match status" value="1"/>
</dbReference>
<accession>B7C8L4</accession>
<name>B7C8L4_9FIRM</name>
<protein>
    <recommendedName>
        <fullName evidence="1">AAA-ATPase-like domain-containing protein</fullName>
    </recommendedName>
</protein>
<dbReference type="InterPro" id="IPR018631">
    <property type="entry name" value="AAA-ATPase-like_dom"/>
</dbReference>
<evidence type="ECO:0000313" key="3">
    <source>
        <dbReference type="Proteomes" id="UP000004315"/>
    </source>
</evidence>
<proteinExistence type="predicted"/>
<dbReference type="STRING" id="518637.EUBIFOR_00518"/>
<dbReference type="Pfam" id="PF08011">
    <property type="entry name" value="PDDEXK_9"/>
    <property type="match status" value="1"/>
</dbReference>
<dbReference type="EMBL" id="ABYT01000035">
    <property type="protein sequence ID" value="EEC90851.1"/>
    <property type="molecule type" value="Genomic_DNA"/>
</dbReference>
<feature type="domain" description="AAA-ATPase-like" evidence="1">
    <location>
        <begin position="11"/>
        <end position="233"/>
    </location>
</feature>
<dbReference type="Proteomes" id="UP000004315">
    <property type="component" value="Unassembled WGS sequence"/>
</dbReference>
<sequence>MKGIDRMKLLPTGIENFKMMIDKSAYYVDKTNFIEDVLNEQVVLYTRPRRFGKTLNMSMLYYFFSIKEKENSYLFDGLNISKNKNALKVQNKYPTIFISLKEMKSLTFDAQISSFSNVIYELLDKNLEILSSDQLSDTTKDILNKLHNRSSCVEDLKISLRVITNALYAYYQQKVIVLIDEYDVPLQAAYQNNYYEEMVEFLRSVFSSALKTNDALEKGVMTGCLRISKESIFTGLNNFTAYSVLNNISSESFGFTESEVKQLLKDYNLSEKMDEVKEWYDGYQFGNNEIYNPWSTLMYVKNITQDVSFKPISFWANTSGNDLVVKYIQNGDKKLRKEFDLLMNGQSLIKYIKPELTYREMDNINNIYSFLLLTGYLKVIKDRGENQYELVIPNKEVYEIYKQSFMSYFEDYTTSRKGELYQEFVDGDAKKVNLLLNDILLRSISYFDNQESFYHGFLVGLLNDYEVVSNKESGNGRFDVCVLPENILGTIVLIECKHSISEDDLIDDAKEGARQIVEQKYLEEHKFKKYENVIGYGISFYKKQCYVVKVEHGSKSIV</sequence>
<keyword evidence="3" id="KW-1185">Reference proteome</keyword>
<dbReference type="AlphaFoldDB" id="B7C8L4"/>
<evidence type="ECO:0000259" key="1">
    <source>
        <dbReference type="Pfam" id="PF09820"/>
    </source>
</evidence>
<dbReference type="HOGENOM" id="CLU_021114_1_2_9"/>
<dbReference type="Pfam" id="PF09820">
    <property type="entry name" value="AAA-ATPase_like"/>
    <property type="match status" value="1"/>
</dbReference>